<name>A0A0E0Q829_ORYRU</name>
<dbReference type="EnsemblPlants" id="ORUFI07G14170.1">
    <property type="protein sequence ID" value="ORUFI07G14170.1"/>
    <property type="gene ID" value="ORUFI07G14170"/>
</dbReference>
<dbReference type="HOGENOM" id="CLU_181803_1_0_1"/>
<proteinExistence type="predicted"/>
<protein>
    <submittedName>
        <fullName evidence="2">Uncharacterized protein</fullName>
    </submittedName>
</protein>
<dbReference type="Gramene" id="ORUFI07G14170.1">
    <property type="protein sequence ID" value="ORUFI07G14170.1"/>
    <property type="gene ID" value="ORUFI07G14170"/>
</dbReference>
<keyword evidence="1" id="KW-0812">Transmembrane</keyword>
<evidence type="ECO:0000313" key="3">
    <source>
        <dbReference type="Proteomes" id="UP000008022"/>
    </source>
</evidence>
<keyword evidence="3" id="KW-1185">Reference proteome</keyword>
<feature type="transmembrane region" description="Helical" evidence="1">
    <location>
        <begin position="83"/>
        <end position="102"/>
    </location>
</feature>
<dbReference type="OMA" id="CLASDKY"/>
<organism evidence="2 3">
    <name type="scientific">Oryza rufipogon</name>
    <name type="common">Brownbeard rice</name>
    <name type="synonym">Asian wild rice</name>
    <dbReference type="NCBI Taxonomy" id="4529"/>
    <lineage>
        <taxon>Eukaryota</taxon>
        <taxon>Viridiplantae</taxon>
        <taxon>Streptophyta</taxon>
        <taxon>Embryophyta</taxon>
        <taxon>Tracheophyta</taxon>
        <taxon>Spermatophyta</taxon>
        <taxon>Magnoliopsida</taxon>
        <taxon>Liliopsida</taxon>
        <taxon>Poales</taxon>
        <taxon>Poaceae</taxon>
        <taxon>BOP clade</taxon>
        <taxon>Oryzoideae</taxon>
        <taxon>Oryzeae</taxon>
        <taxon>Oryzinae</taxon>
        <taxon>Oryza</taxon>
    </lineage>
</organism>
<dbReference type="Proteomes" id="UP000008022">
    <property type="component" value="Unassembled WGS sequence"/>
</dbReference>
<dbReference type="AlphaFoldDB" id="A0A0E0Q829"/>
<accession>A0A0E0Q829</accession>
<sequence length="111" mass="12372">MPSSPNLFAGDVVRRLDLQAKDMIAAAQDPTTQGRHLRAEQAASEHQDLRFTHCCQVHPKLLHCLASDKYYPFPSSAPAASTINPFLTSTGILFILGIPIFFEVSRWISYQ</sequence>
<keyword evidence="1" id="KW-0472">Membrane</keyword>
<keyword evidence="1" id="KW-1133">Transmembrane helix</keyword>
<reference evidence="3" key="1">
    <citation type="submission" date="2013-06" db="EMBL/GenBank/DDBJ databases">
        <authorList>
            <person name="Zhao Q."/>
        </authorList>
    </citation>
    <scope>NUCLEOTIDE SEQUENCE</scope>
    <source>
        <strain evidence="3">cv. W1943</strain>
    </source>
</reference>
<evidence type="ECO:0000313" key="2">
    <source>
        <dbReference type="EnsemblPlants" id="ORUFI07G14170.1"/>
    </source>
</evidence>
<evidence type="ECO:0000256" key="1">
    <source>
        <dbReference type="SAM" id="Phobius"/>
    </source>
</evidence>
<reference evidence="2" key="2">
    <citation type="submission" date="2015-06" db="UniProtKB">
        <authorList>
            <consortium name="EnsemblPlants"/>
        </authorList>
    </citation>
    <scope>IDENTIFICATION</scope>
</reference>